<dbReference type="Proteomes" id="UP001244563">
    <property type="component" value="Unassembled WGS sequence"/>
</dbReference>
<gene>
    <name evidence="2" type="ORF">J2T10_000071</name>
</gene>
<feature type="region of interest" description="Disordered" evidence="1">
    <location>
        <begin position="509"/>
        <end position="535"/>
    </location>
</feature>
<evidence type="ECO:0000313" key="3">
    <source>
        <dbReference type="Proteomes" id="UP001244563"/>
    </source>
</evidence>
<evidence type="ECO:0000313" key="2">
    <source>
        <dbReference type="EMBL" id="MDQ0100452.1"/>
    </source>
</evidence>
<keyword evidence="3" id="KW-1185">Reference proteome</keyword>
<accession>A0ABT9TIX7</accession>
<name>A0ABT9TIX7_PAENI</name>
<comment type="caution">
    <text evidence="2">The sequence shown here is derived from an EMBL/GenBank/DDBJ whole genome shotgun (WGS) entry which is preliminary data.</text>
</comment>
<dbReference type="RefSeq" id="WP_306876536.1">
    <property type="nucleotide sequence ID" value="NZ_JAUSSW010000001.1"/>
</dbReference>
<evidence type="ECO:0000256" key="1">
    <source>
        <dbReference type="SAM" id="MobiDB-lite"/>
    </source>
</evidence>
<dbReference type="EMBL" id="JAUSSW010000001">
    <property type="protein sequence ID" value="MDQ0100452.1"/>
    <property type="molecule type" value="Genomic_DNA"/>
</dbReference>
<sequence length="535" mass="57602">MALPVNGAEWPPRNVAHIHEAYSVWSAWYANDPGSLGAVYQTHPSRKGVLNRVIDWFWSPKAGDTDAGMVKLHVPIASDLCQVSADLLFSEPPTFTVEDAKGKNAKAQERLDLIAGAGLDQTLVAGAEVSAALGGVYYRATWDDSLYDHVFITKVDADGAIPTFRYGRLIGVTFWRVVAVNGSQYLRHLERHELNAIGVGVIEHGLYDGSATDLGRRIPLTDHEATAFLATRVDDLSQINTGSPGLAVEYVPNITPNRKWRLDPAGANLGRSDLDGIEPLMDALDRVYSSLMRDIELGKARLVVPSYMMTDLGPGKGAAFDNDRAIISEVVASPGAGTESSFKMEQVQFDIRVQDHLDSAAALFAQIIRTAGYSSQTFGEKDTSGGDKTATEVTAKERRSYLTRDRKIRAAKPALERLAKKALAMDSILFNTGAPTANVTVQFADAVQESLESLARTAGMLKTAEAASMKVRVQIVHPDWDEEQVDAEVKQIMAEASIMPDPTMFGTVVDDGATPAGTGGQPTGNDRGSISGAGQ</sequence>
<protein>
    <submittedName>
        <fullName evidence="2">A118 family predicted phage portal protein</fullName>
    </submittedName>
</protein>
<proteinExistence type="predicted"/>
<dbReference type="InterPro" id="IPR021145">
    <property type="entry name" value="Portal_protein_SPP1_Gp6-like"/>
</dbReference>
<dbReference type="Pfam" id="PF05133">
    <property type="entry name" value="SPP1_portal"/>
    <property type="match status" value="1"/>
</dbReference>
<organism evidence="2 3">
    <name type="scientific">Paenarthrobacter nicotinovorans</name>
    <name type="common">Arthrobacter nicotinovorans</name>
    <dbReference type="NCBI Taxonomy" id="29320"/>
    <lineage>
        <taxon>Bacteria</taxon>
        <taxon>Bacillati</taxon>
        <taxon>Actinomycetota</taxon>
        <taxon>Actinomycetes</taxon>
        <taxon>Micrococcales</taxon>
        <taxon>Micrococcaceae</taxon>
        <taxon>Paenarthrobacter</taxon>
    </lineage>
</organism>
<reference evidence="2 3" key="1">
    <citation type="submission" date="2023-07" db="EMBL/GenBank/DDBJ databases">
        <title>Sorghum-associated microbial communities from plants grown in Nebraska, USA.</title>
        <authorList>
            <person name="Schachtman D."/>
        </authorList>
    </citation>
    <scope>NUCLEOTIDE SEQUENCE [LARGE SCALE GENOMIC DNA]</scope>
    <source>
        <strain evidence="2 3">CC523</strain>
    </source>
</reference>